<evidence type="ECO:0000313" key="2">
    <source>
        <dbReference type="Proteomes" id="UP000013304"/>
    </source>
</evidence>
<dbReference type="PATRIC" id="fig|1303692.3.peg.2467"/>
<dbReference type="Proteomes" id="UP000013304">
    <property type="component" value="Chromosome"/>
</dbReference>
<name>N0CP64_STRMI</name>
<dbReference type="HOGENOM" id="CLU_029927_4_0_11"/>
<gene>
    <name evidence="1" type="ORF">SFUL_2455</name>
</gene>
<dbReference type="EMBL" id="CP005080">
    <property type="protein sequence ID" value="AGK77405.1"/>
    <property type="molecule type" value="Genomic_DNA"/>
</dbReference>
<dbReference type="InterPro" id="IPR011990">
    <property type="entry name" value="TPR-like_helical_dom_sf"/>
</dbReference>
<dbReference type="AlphaFoldDB" id="N0CP64"/>
<sequence length="471" mass="50915">MLIPVPLEAGVTVKAMNLRGVGVVVAPESNRNSGLENLLEQAGWSRTQLANAVNRTAREAGMALKYDQSAVSHWLSGTQPRAQARPVIIEALERKLGRPVTFAEAGLRSPKAGSTADTGDTAASLLDLGRADMDPSRRGVLAAGLYSAALAVPLFAGEAYAEEKERSARPTGHIGAAEVATVRTMTDRIADILDELGAGHARPMAAAFLVNTVAPYLRASAAGPVRRDMLSAASDLTYLTGWMAMYERAHGLGQQYYVKALRLAQEAADHVTYCRTLRGMSLQASNLRYGQKALELADSAAEAAPDAGPRLVAFLRGQQAHASSMVGDRRQAFGRLREAEAALSKADSRRESIGGYDQSAYQFHVAHVLYETRDLPGSIAALKTSLRAQPKQERQGRLHANAVMAQRQFEFGHIEEACTTWGTFLDDYVGLSSARGDEHFETMRKRIAPYGKLRAARELQERSRQVAGMKG</sequence>
<dbReference type="Gene3D" id="1.25.40.10">
    <property type="entry name" value="Tetratricopeptide repeat domain"/>
    <property type="match status" value="1"/>
</dbReference>
<proteinExistence type="predicted"/>
<accession>N0CP64</accession>
<dbReference type="eggNOG" id="COG0457">
    <property type="taxonomic scope" value="Bacteria"/>
</dbReference>
<organism evidence="1 2">
    <name type="scientific">Streptomyces microflavus DSM 40593</name>
    <dbReference type="NCBI Taxonomy" id="1303692"/>
    <lineage>
        <taxon>Bacteria</taxon>
        <taxon>Bacillati</taxon>
        <taxon>Actinomycetota</taxon>
        <taxon>Actinomycetes</taxon>
        <taxon>Kitasatosporales</taxon>
        <taxon>Streptomycetaceae</taxon>
        <taxon>Streptomyces</taxon>
    </lineage>
</organism>
<dbReference type="KEGG" id="sfi:SFUL_2455"/>
<protein>
    <submittedName>
        <fullName evidence="1">Regulatory protein</fullName>
    </submittedName>
</protein>
<evidence type="ECO:0000313" key="1">
    <source>
        <dbReference type="EMBL" id="AGK77405.1"/>
    </source>
</evidence>
<reference evidence="1 2" key="1">
    <citation type="submission" date="2013-04" db="EMBL/GenBank/DDBJ databases">
        <title>Complete genome sequence of Streptomyces fulvissimus.</title>
        <authorList>
            <person name="Myronovskyi M."/>
            <person name="Tokovenko B."/>
            <person name="Manderscheid N."/>
            <person name="Petzke L."/>
            <person name="Luzhetskyy A."/>
        </authorList>
    </citation>
    <scope>NUCLEOTIDE SEQUENCE [LARGE SCALE GENOMIC DNA]</scope>
    <source>
        <strain evidence="1 2">DSM 40593</strain>
    </source>
</reference>